<organism evidence="4 5">
    <name type="scientific">Marinobacter oulmenensis</name>
    <dbReference type="NCBI Taxonomy" id="643747"/>
    <lineage>
        <taxon>Bacteria</taxon>
        <taxon>Pseudomonadati</taxon>
        <taxon>Pseudomonadota</taxon>
        <taxon>Gammaproteobacteria</taxon>
        <taxon>Pseudomonadales</taxon>
        <taxon>Marinobacteraceae</taxon>
        <taxon>Marinobacter</taxon>
    </lineage>
</organism>
<dbReference type="Pfam" id="PF25989">
    <property type="entry name" value="YknX_C"/>
    <property type="match status" value="1"/>
</dbReference>
<reference evidence="4 5" key="1">
    <citation type="submission" date="2020-08" db="EMBL/GenBank/DDBJ databases">
        <title>Genomic Encyclopedia of Type Strains, Phase IV (KMG-IV): sequencing the most valuable type-strain genomes for metagenomic binning, comparative biology and taxonomic classification.</title>
        <authorList>
            <person name="Goeker M."/>
        </authorList>
    </citation>
    <scope>NUCLEOTIDE SEQUENCE [LARGE SCALE GENOMIC DNA]</scope>
    <source>
        <strain evidence="4 5">DSM 22359</strain>
    </source>
</reference>
<accession>A0A840UGJ9</accession>
<dbReference type="GO" id="GO:0015562">
    <property type="term" value="F:efflux transmembrane transporter activity"/>
    <property type="evidence" value="ECO:0007669"/>
    <property type="project" value="TreeGrafter"/>
</dbReference>
<proteinExistence type="inferred from homology"/>
<keyword evidence="5" id="KW-1185">Reference proteome</keyword>
<protein>
    <submittedName>
        <fullName evidence="4">RND family efflux transporter MFP subunit</fullName>
    </submittedName>
</protein>
<gene>
    <name evidence="4" type="ORF">HNR38_000406</name>
</gene>
<evidence type="ECO:0000256" key="2">
    <source>
        <dbReference type="SAM" id="Coils"/>
    </source>
</evidence>
<evidence type="ECO:0000313" key="4">
    <source>
        <dbReference type="EMBL" id="MBB5319938.1"/>
    </source>
</evidence>
<dbReference type="InterPro" id="IPR006143">
    <property type="entry name" value="RND_pump_MFP"/>
</dbReference>
<sequence length="361" mass="38884">MLCFPSSPLRSGGLLVLVFVFALVGCKPESANSQDAATVSVRVAPVTAGETVEAPLRFAGVVRAVQRATLTFQVSGTLRERPVELGQSVDPGQLLARLYNPALQPARDSAAARLRELETRFDQAQREWQRASRLHERGVVSEQELEQLAARRDALRAGMATAEAELAEASRLLEESVLRAPFAGQVEALPVEPDEFVSAGQPVVRLASPSGLEVEVRLPAYLLDRVAPGQSLPVWLVRQRDVEPRQGTVVEVARGSAVRGELHPVLVSLPPASMETGAPVEVGIMPERNDGVSVPLLAVIRDANGTAVYRVRDSVVERVPVTVDRVMGERAILANSPLTSGEQVVYAGMSRLVDGDRVEIH</sequence>
<evidence type="ECO:0000259" key="3">
    <source>
        <dbReference type="Pfam" id="PF25989"/>
    </source>
</evidence>
<dbReference type="Gene3D" id="2.40.50.100">
    <property type="match status" value="1"/>
</dbReference>
<evidence type="ECO:0000256" key="1">
    <source>
        <dbReference type="ARBA" id="ARBA00009477"/>
    </source>
</evidence>
<dbReference type="AlphaFoldDB" id="A0A840UGJ9"/>
<dbReference type="RefSeq" id="WP_343068206.1">
    <property type="nucleotide sequence ID" value="NZ_JACHFE010000001.1"/>
</dbReference>
<dbReference type="PANTHER" id="PTHR30469:SF15">
    <property type="entry name" value="HLYD FAMILY OF SECRETION PROTEINS"/>
    <property type="match status" value="1"/>
</dbReference>
<dbReference type="PANTHER" id="PTHR30469">
    <property type="entry name" value="MULTIDRUG RESISTANCE PROTEIN MDTA"/>
    <property type="match status" value="1"/>
</dbReference>
<comment type="caution">
    <text evidence="4">The sequence shown here is derived from an EMBL/GenBank/DDBJ whole genome shotgun (WGS) entry which is preliminary data.</text>
</comment>
<dbReference type="Proteomes" id="UP000591735">
    <property type="component" value="Unassembled WGS sequence"/>
</dbReference>
<dbReference type="GO" id="GO:1990281">
    <property type="term" value="C:efflux pump complex"/>
    <property type="evidence" value="ECO:0007669"/>
    <property type="project" value="TreeGrafter"/>
</dbReference>
<name>A0A840UGJ9_9GAMM</name>
<dbReference type="EMBL" id="JACHFE010000001">
    <property type="protein sequence ID" value="MBB5319938.1"/>
    <property type="molecule type" value="Genomic_DNA"/>
</dbReference>
<evidence type="ECO:0000313" key="5">
    <source>
        <dbReference type="Proteomes" id="UP000591735"/>
    </source>
</evidence>
<dbReference type="Gene3D" id="1.10.287.470">
    <property type="entry name" value="Helix hairpin bin"/>
    <property type="match status" value="1"/>
</dbReference>
<comment type="similarity">
    <text evidence="1">Belongs to the membrane fusion protein (MFP) (TC 8.A.1) family.</text>
</comment>
<dbReference type="InterPro" id="IPR058637">
    <property type="entry name" value="YknX-like_C"/>
</dbReference>
<dbReference type="NCBIfam" id="TIGR01730">
    <property type="entry name" value="RND_mfp"/>
    <property type="match status" value="1"/>
</dbReference>
<dbReference type="Gene3D" id="2.40.30.170">
    <property type="match status" value="1"/>
</dbReference>
<keyword evidence="2" id="KW-0175">Coiled coil</keyword>
<feature type="domain" description="YknX-like C-terminal permuted SH3-like" evidence="3">
    <location>
        <begin position="292"/>
        <end position="360"/>
    </location>
</feature>
<dbReference type="SUPFAM" id="SSF111369">
    <property type="entry name" value="HlyD-like secretion proteins"/>
    <property type="match status" value="1"/>
</dbReference>
<feature type="coiled-coil region" evidence="2">
    <location>
        <begin position="107"/>
        <end position="179"/>
    </location>
</feature>
<dbReference type="Gene3D" id="2.40.420.20">
    <property type="match status" value="1"/>
</dbReference>